<keyword evidence="2" id="KW-1003">Cell membrane</keyword>
<feature type="transmembrane region" description="Helical" evidence="6">
    <location>
        <begin position="102"/>
        <end position="121"/>
    </location>
</feature>
<feature type="transmembrane region" description="Helical" evidence="6">
    <location>
        <begin position="315"/>
        <end position="338"/>
    </location>
</feature>
<keyword evidence="4 6" id="KW-1133">Transmembrane helix</keyword>
<evidence type="ECO:0000313" key="7">
    <source>
        <dbReference type="EMBL" id="WDA99085.1"/>
    </source>
</evidence>
<evidence type="ECO:0000256" key="3">
    <source>
        <dbReference type="ARBA" id="ARBA00022692"/>
    </source>
</evidence>
<dbReference type="InterPro" id="IPR005495">
    <property type="entry name" value="LptG/LptF_permease"/>
</dbReference>
<sequence length="366" mass="41183">MSTFRLLDVYLFKELFIPFLLGICLFSFLGFFLGTLFELTKEIVAGLPLHLVWQICIFKLPFFISIAMPMSSLFSGLIAYSRLSMNNEFLALRSCGISVHRWLRANFCFGFIVGILCLVLNELIVPLGNYSVQHLYSEHLLSEQNHNSLSHVTSMGDKSKETFSQFLYARCFKNNNIKDLVLIDFDKQKLKSILIAESLTFNSSVNTWTLDNGQIYTTSKTISLDPLIKFKSQQLCNIEALKPITQVKYSPSWMNIISGKAYKEIVQISNNLTEMRKVQVRIAQKYSAPVTCLTLNIIGALIGGSSYNTKASKGFGLCLLIIFLYYITSSISESLGIIGIAPPWLAGWSPELICIFSTIVALSKMK</sequence>
<proteinExistence type="predicted"/>
<dbReference type="PANTHER" id="PTHR33529:SF6">
    <property type="entry name" value="YJGP_YJGQ FAMILY PERMEASE"/>
    <property type="match status" value="1"/>
</dbReference>
<reference evidence="7" key="1">
    <citation type="journal article" date="2023" name="J. Phycol.">
        <title>Revised classification of the Cyanidiophyceae based on plastid genome data with descriptions of the Cavernulicolales ord. nov. and Galdieriales ord. nov. (Rhodophyta).</title>
        <authorList>
            <person name="Park S.I."/>
            <person name="Cho C.H."/>
            <person name="Ciniglia C."/>
            <person name="Huang T.Y."/>
            <person name="Liu S.L."/>
            <person name="Bustamante D.E."/>
            <person name="Calderon M.S."/>
            <person name="Mansilla A."/>
            <person name="McDermott T."/>
            <person name="Andersen R.A."/>
            <person name="Yoon H.S."/>
        </authorList>
    </citation>
    <scope>NUCLEOTIDE SEQUENCE</scope>
</reference>
<evidence type="ECO:0000256" key="5">
    <source>
        <dbReference type="ARBA" id="ARBA00023136"/>
    </source>
</evidence>
<dbReference type="PANTHER" id="PTHR33529">
    <property type="entry name" value="SLR0882 PROTEIN-RELATED"/>
    <property type="match status" value="1"/>
</dbReference>
<evidence type="ECO:0000256" key="4">
    <source>
        <dbReference type="ARBA" id="ARBA00022989"/>
    </source>
</evidence>
<comment type="subcellular location">
    <subcellularLocation>
        <location evidence="1">Cell membrane</location>
        <topology evidence="1">Multi-pass membrane protein</topology>
    </subcellularLocation>
</comment>
<feature type="transmembrane region" description="Helical" evidence="6">
    <location>
        <begin position="57"/>
        <end position="81"/>
    </location>
</feature>
<dbReference type="GO" id="GO:0043190">
    <property type="term" value="C:ATP-binding cassette (ABC) transporter complex"/>
    <property type="evidence" value="ECO:0007669"/>
    <property type="project" value="TreeGrafter"/>
</dbReference>
<organism evidence="7">
    <name type="scientific">Gronococcus sybilensis</name>
    <dbReference type="NCBI Taxonomy" id="3028029"/>
    <lineage>
        <taxon>Eukaryota</taxon>
        <taxon>Rhodophyta</taxon>
        <taxon>Bangiophyceae</taxon>
        <taxon>Cavernulicolales</taxon>
        <taxon>Cavernulicolaceae</taxon>
        <taxon>Gronococcus</taxon>
    </lineage>
</organism>
<gene>
    <name evidence="7" type="primary">ycf84</name>
    <name evidence="7" type="ORF">GRSY_080</name>
</gene>
<feature type="transmembrane region" description="Helical" evidence="6">
    <location>
        <begin position="344"/>
        <end position="362"/>
    </location>
</feature>
<name>A0A9Y1MX63_9RHOD</name>
<accession>A0A9Y1MX63</accession>
<dbReference type="AlphaFoldDB" id="A0A9Y1MX63"/>
<evidence type="ECO:0000256" key="1">
    <source>
        <dbReference type="ARBA" id="ARBA00004651"/>
    </source>
</evidence>
<feature type="transmembrane region" description="Helical" evidence="6">
    <location>
        <begin position="15"/>
        <end position="37"/>
    </location>
</feature>
<keyword evidence="3 6" id="KW-0812">Transmembrane</keyword>
<dbReference type="EMBL" id="OP616812">
    <property type="protein sequence ID" value="WDA99085.1"/>
    <property type="molecule type" value="Genomic_DNA"/>
</dbReference>
<dbReference type="GO" id="GO:0015920">
    <property type="term" value="P:lipopolysaccharide transport"/>
    <property type="evidence" value="ECO:0007669"/>
    <property type="project" value="TreeGrafter"/>
</dbReference>
<keyword evidence="5 6" id="KW-0472">Membrane</keyword>
<geneLocation type="plastid" evidence="7"/>
<keyword evidence="7" id="KW-0934">Plastid</keyword>
<evidence type="ECO:0000256" key="6">
    <source>
        <dbReference type="SAM" id="Phobius"/>
    </source>
</evidence>
<evidence type="ECO:0008006" key="8">
    <source>
        <dbReference type="Google" id="ProtNLM"/>
    </source>
</evidence>
<evidence type="ECO:0000256" key="2">
    <source>
        <dbReference type="ARBA" id="ARBA00022475"/>
    </source>
</evidence>
<protein>
    <recommendedName>
        <fullName evidence="8">YjgP/YjgQ family permease</fullName>
    </recommendedName>
</protein>
<dbReference type="Pfam" id="PF03739">
    <property type="entry name" value="LptF_LptG"/>
    <property type="match status" value="1"/>
</dbReference>